<gene>
    <name evidence="1" type="ORF">CYNAS_LOCUS18153</name>
</gene>
<sequence length="97" mass="11130">MHCSRCHTCYRNDLFDFFVFSECSEWLRQIDAHILKGAAGIRTLSRQGGELGYNNLRIASIPLKRCFLCTNGGHSSFGFSHTGNFRDDWSKEVLHDE</sequence>
<keyword evidence="2" id="KW-1185">Reference proteome</keyword>
<evidence type="ECO:0000313" key="1">
    <source>
        <dbReference type="EMBL" id="CAJ0606170.1"/>
    </source>
</evidence>
<evidence type="ECO:0000313" key="2">
    <source>
        <dbReference type="Proteomes" id="UP001176961"/>
    </source>
</evidence>
<accession>A0AA36MD78</accession>
<name>A0AA36MD78_CYLNA</name>
<dbReference type="EMBL" id="CATQJL010000316">
    <property type="protein sequence ID" value="CAJ0606170.1"/>
    <property type="molecule type" value="Genomic_DNA"/>
</dbReference>
<organism evidence="1 2">
    <name type="scientific">Cylicocyclus nassatus</name>
    <name type="common">Nematode worm</name>
    <dbReference type="NCBI Taxonomy" id="53992"/>
    <lineage>
        <taxon>Eukaryota</taxon>
        <taxon>Metazoa</taxon>
        <taxon>Ecdysozoa</taxon>
        <taxon>Nematoda</taxon>
        <taxon>Chromadorea</taxon>
        <taxon>Rhabditida</taxon>
        <taxon>Rhabditina</taxon>
        <taxon>Rhabditomorpha</taxon>
        <taxon>Strongyloidea</taxon>
        <taxon>Strongylidae</taxon>
        <taxon>Cylicocyclus</taxon>
    </lineage>
</organism>
<reference evidence="1" key="1">
    <citation type="submission" date="2023-07" db="EMBL/GenBank/DDBJ databases">
        <authorList>
            <consortium name="CYATHOMIX"/>
        </authorList>
    </citation>
    <scope>NUCLEOTIDE SEQUENCE</scope>
    <source>
        <strain evidence="1">N/A</strain>
    </source>
</reference>
<dbReference type="Proteomes" id="UP001176961">
    <property type="component" value="Unassembled WGS sequence"/>
</dbReference>
<dbReference type="AlphaFoldDB" id="A0AA36MD78"/>
<comment type="caution">
    <text evidence="1">The sequence shown here is derived from an EMBL/GenBank/DDBJ whole genome shotgun (WGS) entry which is preliminary data.</text>
</comment>
<protein>
    <submittedName>
        <fullName evidence="1">Uncharacterized protein</fullName>
    </submittedName>
</protein>
<proteinExistence type="predicted"/>